<reference evidence="9 10" key="1">
    <citation type="submission" date="2019-02" db="EMBL/GenBank/DDBJ databases">
        <authorList>
            <person name="Li Y."/>
        </authorList>
    </citation>
    <scope>NUCLEOTIDE SEQUENCE [LARGE SCALE GENOMIC DNA]</scope>
    <source>
        <strain evidence="9 10">30C10-4-7</strain>
    </source>
</reference>
<keyword evidence="3 7" id="KW-1134">Transmembrane beta strand</keyword>
<evidence type="ECO:0000256" key="1">
    <source>
        <dbReference type="ARBA" id="ARBA00004571"/>
    </source>
</evidence>
<dbReference type="PROSITE" id="PS52016">
    <property type="entry name" value="TONB_DEPENDENT_REC_3"/>
    <property type="match status" value="1"/>
</dbReference>
<dbReference type="GO" id="GO:0009279">
    <property type="term" value="C:cell outer membrane"/>
    <property type="evidence" value="ECO:0007669"/>
    <property type="project" value="UniProtKB-SubCell"/>
</dbReference>
<keyword evidence="10" id="KW-1185">Reference proteome</keyword>
<dbReference type="InterPro" id="IPR012910">
    <property type="entry name" value="Plug_dom"/>
</dbReference>
<dbReference type="InterPro" id="IPR023997">
    <property type="entry name" value="TonB-dep_OMP_SusC/RagA_CS"/>
</dbReference>
<name>A0A4Q6XHT0_9SPHI</name>
<comment type="caution">
    <text evidence="9">The sequence shown here is derived from an EMBL/GenBank/DDBJ whole genome shotgun (WGS) entry which is preliminary data.</text>
</comment>
<feature type="domain" description="TonB-dependent receptor plug" evidence="8">
    <location>
        <begin position="271"/>
        <end position="378"/>
    </location>
</feature>
<keyword evidence="6 7" id="KW-0998">Cell outer membrane</keyword>
<dbReference type="SUPFAM" id="SSF49464">
    <property type="entry name" value="Carboxypeptidase regulatory domain-like"/>
    <property type="match status" value="1"/>
</dbReference>
<proteinExistence type="inferred from homology"/>
<dbReference type="NCBIfam" id="TIGR04057">
    <property type="entry name" value="SusC_RagA_signa"/>
    <property type="match status" value="1"/>
</dbReference>
<evidence type="ECO:0000259" key="8">
    <source>
        <dbReference type="Pfam" id="PF07715"/>
    </source>
</evidence>
<dbReference type="NCBIfam" id="TIGR04056">
    <property type="entry name" value="OMP_RagA_SusC"/>
    <property type="match status" value="1"/>
</dbReference>
<dbReference type="EMBL" id="SGIT01000002">
    <property type="protein sequence ID" value="RZF59481.1"/>
    <property type="molecule type" value="Genomic_DNA"/>
</dbReference>
<dbReference type="Gene3D" id="2.40.170.20">
    <property type="entry name" value="TonB-dependent receptor, beta-barrel domain"/>
    <property type="match status" value="1"/>
</dbReference>
<dbReference type="Pfam" id="PF13715">
    <property type="entry name" value="CarbopepD_reg_2"/>
    <property type="match status" value="1"/>
</dbReference>
<comment type="similarity">
    <text evidence="7">Belongs to the TonB-dependent receptor family.</text>
</comment>
<dbReference type="InterPro" id="IPR036942">
    <property type="entry name" value="Beta-barrel_TonB_sf"/>
</dbReference>
<accession>A0A4Q6XHT0</accession>
<dbReference type="InterPro" id="IPR037066">
    <property type="entry name" value="Plug_dom_sf"/>
</dbReference>
<evidence type="ECO:0000256" key="5">
    <source>
        <dbReference type="ARBA" id="ARBA00023136"/>
    </source>
</evidence>
<evidence type="ECO:0000256" key="4">
    <source>
        <dbReference type="ARBA" id="ARBA00022692"/>
    </source>
</evidence>
<dbReference type="Proteomes" id="UP000292855">
    <property type="component" value="Unassembled WGS sequence"/>
</dbReference>
<gene>
    <name evidence="9" type="ORF">EWE74_09940</name>
</gene>
<dbReference type="InterPro" id="IPR023996">
    <property type="entry name" value="TonB-dep_OMP_SusC/RagA"/>
</dbReference>
<evidence type="ECO:0000256" key="3">
    <source>
        <dbReference type="ARBA" id="ARBA00022452"/>
    </source>
</evidence>
<evidence type="ECO:0000313" key="10">
    <source>
        <dbReference type="Proteomes" id="UP000292855"/>
    </source>
</evidence>
<dbReference type="SUPFAM" id="SSF56935">
    <property type="entry name" value="Porins"/>
    <property type="match status" value="1"/>
</dbReference>
<keyword evidence="4 7" id="KW-0812">Transmembrane</keyword>
<sequence>MKTGFRLQRNPAKIIRESQIKSYNKDIKYIANPKIQFKYMNFYNHVIVWRGFIHTITFRRMMMRIQLVLLSLFLIIQIHANDLKAQRLTLNANQMSLENVLKEVTKQTAYDFLYNPDLLIKHAVPVTLSQINKPLEDVLEYIFKGQPRLTYTVDQKTVIIRPKKETATPISTTNTATLQAVIRGRVINEQGEPMSDVTVQFQGTTRGTKTNEQGLYDIEIIGNNTTLVFSYVGYTTEEVSIAGKQEINVVLKIQDANLDEVVVVGYGTQKRSDVTGAIVSIRPQELENMPYSNVVQSLQGKLPGVNITNTGTSAEGDTRLRVRAQNSINADAGPLIVLDGIQFEGFLSEISPNDIESIEVLKDASSAAIYGARGANGVMLITTKRGLAGKTRIALESMFSTSNIINRPDMMDATQFYNFKQQRMGFVSSFEEQQYQNGVNTDWLDYATQTGFKQDHNLSISGGAEKTKFFIAGNASRTDGVARNDVYNRYALRINMDTEITPWLTFGTASTIGYYDRPGEGANISNASRMNPLTAPYDEDGNLNFQPNPDDLNIVSPLEGLNIQKEDVARRILTNNYIQVDFPFVEGLSFKTLTGYNYRTRLIEQYSSASNTLRGSQVGGSATVNNQNREEWSIENILSYTRDFGPHNIFLTGVYTARAYETKFHDNSGVGFPGDHMSYYQFRLATTLTPSDQYTKESSLSQMFRANYSYDSRYLFTFTVRRDGFSAFGANNKYSVFPSAAVGWNMERESFMQSLTWLNRSKLRLSLGESGNQAISAYSSMPTMANQYYLDNAGDPLIGFYPNQLADPTLSWETTRQLNIGWDFALLKNRLSGTVDAYFSNTRSLLLNKQIPQINGVTTIRQNIGQTKSNGIEVALSSINVQSDNFSWQTNANFTYAKNEIVDVGLFDEAGNPLDNVASSWFIGKPIGVIYTYGFDGIWQETDDILNSHMPTARPGDVRVKDYNNDGAITVDDRHIIGQNFPKYTIGFTNTFAYRDLSLSFFIYASQGATRYTEHMNTYFNGSTTIRQREWWTPENKINTYPANRDDSNPYGLNYFGKTNDASFIRLSDISLAYKLPLSITNKIHVDRLELFNNVKNVLTLTRYIGMDPEYESDFGIPQIRTFLFGARIGF</sequence>
<dbReference type="InterPro" id="IPR008969">
    <property type="entry name" value="CarboxyPept-like_regulatory"/>
</dbReference>
<keyword evidence="5 7" id="KW-0472">Membrane</keyword>
<evidence type="ECO:0000256" key="7">
    <source>
        <dbReference type="PROSITE-ProRule" id="PRU01360"/>
    </source>
</evidence>
<dbReference type="AlphaFoldDB" id="A0A4Q6XHT0"/>
<evidence type="ECO:0000256" key="2">
    <source>
        <dbReference type="ARBA" id="ARBA00022448"/>
    </source>
</evidence>
<comment type="subcellular location">
    <subcellularLocation>
        <location evidence="1 7">Cell outer membrane</location>
        <topology evidence="1 7">Multi-pass membrane protein</topology>
    </subcellularLocation>
</comment>
<dbReference type="OrthoDB" id="9768177at2"/>
<dbReference type="Gene3D" id="2.170.130.10">
    <property type="entry name" value="TonB-dependent receptor, plug domain"/>
    <property type="match status" value="1"/>
</dbReference>
<protein>
    <submittedName>
        <fullName evidence="9">SusC/RagA family TonB-linked outer membrane protein</fullName>
    </submittedName>
</protein>
<organism evidence="9 10">
    <name type="scientific">Sphingobacterium corticibacterium</name>
    <dbReference type="NCBI Taxonomy" id="2484746"/>
    <lineage>
        <taxon>Bacteria</taxon>
        <taxon>Pseudomonadati</taxon>
        <taxon>Bacteroidota</taxon>
        <taxon>Sphingobacteriia</taxon>
        <taxon>Sphingobacteriales</taxon>
        <taxon>Sphingobacteriaceae</taxon>
        <taxon>Sphingobacterium</taxon>
    </lineage>
</organism>
<dbReference type="InterPro" id="IPR039426">
    <property type="entry name" value="TonB-dep_rcpt-like"/>
</dbReference>
<dbReference type="Gene3D" id="2.60.40.1120">
    <property type="entry name" value="Carboxypeptidase-like, regulatory domain"/>
    <property type="match status" value="1"/>
</dbReference>
<dbReference type="Pfam" id="PF07715">
    <property type="entry name" value="Plug"/>
    <property type="match status" value="1"/>
</dbReference>
<keyword evidence="2 7" id="KW-0813">Transport</keyword>
<evidence type="ECO:0000313" key="9">
    <source>
        <dbReference type="EMBL" id="RZF59481.1"/>
    </source>
</evidence>
<evidence type="ECO:0000256" key="6">
    <source>
        <dbReference type="ARBA" id="ARBA00023237"/>
    </source>
</evidence>